<accession>A0A0G4H4B0</accession>
<dbReference type="OrthoDB" id="1721884at2759"/>
<protein>
    <recommendedName>
        <fullName evidence="1">ATPase AAA-type core domain-containing protein</fullName>
    </recommendedName>
</protein>
<dbReference type="InterPro" id="IPR027417">
    <property type="entry name" value="P-loop_NTPase"/>
</dbReference>
<dbReference type="InterPro" id="IPR003959">
    <property type="entry name" value="ATPase_AAA_core"/>
</dbReference>
<dbReference type="SUPFAM" id="SSF52540">
    <property type="entry name" value="P-loop containing nucleoside triphosphate hydrolases"/>
    <property type="match status" value="1"/>
</dbReference>
<gene>
    <name evidence="2" type="ORF">Vbra_10591</name>
</gene>
<dbReference type="EMBL" id="CDMY01000989">
    <property type="protein sequence ID" value="CEM38601.1"/>
    <property type="molecule type" value="Genomic_DNA"/>
</dbReference>
<sequence length="135" mass="14678">MRSRPAAMMHRMALWDSYGKGPIASAAIDAAQSSGIILVDEIDKICNNQAGQALQHALLPLLDGTDIKTSLGTEVASVLKTRQRLRSATTSTRPGMFRKASADGNLVEAFKQYNKMKDDFAALVALRETEEAEHC</sequence>
<keyword evidence="3" id="KW-1185">Reference proteome</keyword>
<dbReference type="Pfam" id="PF07724">
    <property type="entry name" value="AAA_2"/>
    <property type="match status" value="1"/>
</dbReference>
<dbReference type="GO" id="GO:0005524">
    <property type="term" value="F:ATP binding"/>
    <property type="evidence" value="ECO:0007669"/>
    <property type="project" value="InterPro"/>
</dbReference>
<dbReference type="Proteomes" id="UP000041254">
    <property type="component" value="Unassembled WGS sequence"/>
</dbReference>
<organism evidence="2 3">
    <name type="scientific">Vitrella brassicaformis (strain CCMP3155)</name>
    <dbReference type="NCBI Taxonomy" id="1169540"/>
    <lineage>
        <taxon>Eukaryota</taxon>
        <taxon>Sar</taxon>
        <taxon>Alveolata</taxon>
        <taxon>Colpodellida</taxon>
        <taxon>Vitrellaceae</taxon>
        <taxon>Vitrella</taxon>
    </lineage>
</organism>
<dbReference type="AlphaFoldDB" id="A0A0G4H4B0"/>
<name>A0A0G4H4B0_VITBC</name>
<dbReference type="InParanoid" id="A0A0G4H4B0"/>
<dbReference type="GO" id="GO:0016887">
    <property type="term" value="F:ATP hydrolysis activity"/>
    <property type="evidence" value="ECO:0007669"/>
    <property type="project" value="InterPro"/>
</dbReference>
<evidence type="ECO:0000313" key="3">
    <source>
        <dbReference type="Proteomes" id="UP000041254"/>
    </source>
</evidence>
<evidence type="ECO:0000259" key="1">
    <source>
        <dbReference type="Pfam" id="PF07724"/>
    </source>
</evidence>
<dbReference type="VEuPathDB" id="CryptoDB:Vbra_10591"/>
<feature type="domain" description="ATPase AAA-type core" evidence="1">
    <location>
        <begin position="33"/>
        <end position="75"/>
    </location>
</feature>
<evidence type="ECO:0000313" key="2">
    <source>
        <dbReference type="EMBL" id="CEM38601.1"/>
    </source>
</evidence>
<proteinExistence type="predicted"/>
<reference evidence="2 3" key="1">
    <citation type="submission" date="2014-11" db="EMBL/GenBank/DDBJ databases">
        <authorList>
            <person name="Zhu J."/>
            <person name="Qi W."/>
            <person name="Song R."/>
        </authorList>
    </citation>
    <scope>NUCLEOTIDE SEQUENCE [LARGE SCALE GENOMIC DNA]</scope>
</reference>
<dbReference type="Gene3D" id="3.40.50.300">
    <property type="entry name" value="P-loop containing nucleotide triphosphate hydrolases"/>
    <property type="match status" value="1"/>
</dbReference>